<feature type="transmembrane region" description="Helical" evidence="8">
    <location>
        <begin position="236"/>
        <end position="254"/>
    </location>
</feature>
<dbReference type="PANTHER" id="PTHR24064">
    <property type="entry name" value="SOLUTE CARRIER FAMILY 22 MEMBER"/>
    <property type="match status" value="1"/>
</dbReference>
<evidence type="ECO:0000256" key="2">
    <source>
        <dbReference type="ARBA" id="ARBA00022692"/>
    </source>
</evidence>
<comment type="catalytic activity">
    <reaction evidence="6">
        <text>phosphate(in) + H(+)(in) = phosphate(out) + H(+)(out)</text>
        <dbReference type="Rhea" id="RHEA:29939"/>
        <dbReference type="ChEBI" id="CHEBI:15378"/>
        <dbReference type="ChEBI" id="CHEBI:43474"/>
    </reaction>
    <physiologicalReaction direction="right-to-left" evidence="6">
        <dbReference type="Rhea" id="RHEA:29941"/>
    </physiologicalReaction>
</comment>
<reference evidence="9 10" key="1">
    <citation type="journal article" date="2015" name="Proc. Natl. Acad. Sci. U.S.A.">
        <title>The resurrection genome of Boea hygrometrica: A blueprint for survival of dehydration.</title>
        <authorList>
            <person name="Xiao L."/>
            <person name="Yang G."/>
            <person name="Zhang L."/>
            <person name="Yang X."/>
            <person name="Zhao S."/>
            <person name="Ji Z."/>
            <person name="Zhou Q."/>
            <person name="Hu M."/>
            <person name="Wang Y."/>
            <person name="Chen M."/>
            <person name="Xu Y."/>
            <person name="Jin H."/>
            <person name="Xiao X."/>
            <person name="Hu G."/>
            <person name="Bao F."/>
            <person name="Hu Y."/>
            <person name="Wan P."/>
            <person name="Li L."/>
            <person name="Deng X."/>
            <person name="Kuang T."/>
            <person name="Xiang C."/>
            <person name="Zhu J.K."/>
            <person name="Oliver M.J."/>
            <person name="He Y."/>
        </authorList>
    </citation>
    <scope>NUCLEOTIDE SEQUENCE [LARGE SCALE GENOMIC DNA]</scope>
    <source>
        <strain evidence="10">cv. XS01</strain>
    </source>
</reference>
<gene>
    <name evidence="9" type="ORF">F511_05913</name>
</gene>
<keyword evidence="4 8" id="KW-0472">Membrane</keyword>
<dbReference type="AlphaFoldDB" id="A0A2Z7D268"/>
<dbReference type="Gene3D" id="1.20.1250.20">
    <property type="entry name" value="MFS general substrate transporter like domains"/>
    <property type="match status" value="2"/>
</dbReference>
<feature type="transmembrane region" description="Helical" evidence="8">
    <location>
        <begin position="289"/>
        <end position="309"/>
    </location>
</feature>
<keyword evidence="2 8" id="KW-0812">Transmembrane</keyword>
<name>A0A2Z7D268_9LAMI</name>
<accession>A0A2Z7D268</accession>
<dbReference type="InterPro" id="IPR005828">
    <property type="entry name" value="MFS_sugar_transport-like"/>
</dbReference>
<evidence type="ECO:0000256" key="6">
    <source>
        <dbReference type="ARBA" id="ARBA00049011"/>
    </source>
</evidence>
<keyword evidence="10" id="KW-1185">Reference proteome</keyword>
<protein>
    <submittedName>
        <fullName evidence="9">Organic cation/carnitine transporter 3</fullName>
    </submittedName>
</protein>
<feature type="region of interest" description="Disordered" evidence="7">
    <location>
        <begin position="1"/>
        <end position="25"/>
    </location>
</feature>
<dbReference type="Pfam" id="PF00083">
    <property type="entry name" value="Sugar_tr"/>
    <property type="match status" value="1"/>
</dbReference>
<evidence type="ECO:0000256" key="3">
    <source>
        <dbReference type="ARBA" id="ARBA00022989"/>
    </source>
</evidence>
<feature type="transmembrane region" description="Helical" evidence="8">
    <location>
        <begin position="208"/>
        <end position="224"/>
    </location>
</feature>
<proteinExistence type="inferred from homology"/>
<keyword evidence="3 8" id="KW-1133">Transmembrane helix</keyword>
<dbReference type="OrthoDB" id="5296287at2759"/>
<evidence type="ECO:0000313" key="10">
    <source>
        <dbReference type="Proteomes" id="UP000250235"/>
    </source>
</evidence>
<evidence type="ECO:0000256" key="1">
    <source>
        <dbReference type="ARBA" id="ARBA00004141"/>
    </source>
</evidence>
<sequence length="339" mass="36891">MADVNPLLSHTNVTKPEVAPDNQQYRPTLDDTIEQFLGEFGWGVGTVPTQNPNGSARILRFRATTLIFASFQGNLGHGAFHHPHPPFLNGGFVHATLADSSLGRKKMLVVSSLVMSLSGVLATLSPNVWVYTALRFVSGLGRAPIGARAIVLPTESVGKNWRGKLELLMYLLTSVPPVVYSVLMYFTVEESPRWLFINGRKEEFMKSILGLTLVSGICCVACVSAKQKGAQMGMELVSFFSACMGANVFLIYALELFPTCVRSSAVSMLRQAGMLGGVLDPVLVAAGKLISYGVFGVTIGLCGLCAVWLPETKRRTLCDNMEEEEELRHNVVHNHTLCN</sequence>
<dbReference type="GO" id="GO:0022857">
    <property type="term" value="F:transmembrane transporter activity"/>
    <property type="evidence" value="ECO:0007669"/>
    <property type="project" value="InterPro"/>
</dbReference>
<evidence type="ECO:0000256" key="4">
    <source>
        <dbReference type="ARBA" id="ARBA00023136"/>
    </source>
</evidence>
<evidence type="ECO:0000313" key="9">
    <source>
        <dbReference type="EMBL" id="KZV51256.1"/>
    </source>
</evidence>
<dbReference type="Proteomes" id="UP000250235">
    <property type="component" value="Unassembled WGS sequence"/>
</dbReference>
<feature type="transmembrane region" description="Helical" evidence="8">
    <location>
        <begin position="167"/>
        <end position="188"/>
    </location>
</feature>
<comment type="similarity">
    <text evidence="5">Belongs to the major facilitator superfamily. Phosphate:H(+) symporter (TC 2.A.1.9) family.</text>
</comment>
<dbReference type="InterPro" id="IPR036259">
    <property type="entry name" value="MFS_trans_sf"/>
</dbReference>
<dbReference type="EMBL" id="KQ991907">
    <property type="protein sequence ID" value="KZV51256.1"/>
    <property type="molecule type" value="Genomic_DNA"/>
</dbReference>
<dbReference type="SUPFAM" id="SSF103473">
    <property type="entry name" value="MFS general substrate transporter"/>
    <property type="match status" value="2"/>
</dbReference>
<dbReference type="GO" id="GO:0016020">
    <property type="term" value="C:membrane"/>
    <property type="evidence" value="ECO:0007669"/>
    <property type="project" value="UniProtKB-SubCell"/>
</dbReference>
<evidence type="ECO:0000256" key="7">
    <source>
        <dbReference type="SAM" id="MobiDB-lite"/>
    </source>
</evidence>
<organism evidence="9 10">
    <name type="scientific">Dorcoceras hygrometricum</name>
    <dbReference type="NCBI Taxonomy" id="472368"/>
    <lineage>
        <taxon>Eukaryota</taxon>
        <taxon>Viridiplantae</taxon>
        <taxon>Streptophyta</taxon>
        <taxon>Embryophyta</taxon>
        <taxon>Tracheophyta</taxon>
        <taxon>Spermatophyta</taxon>
        <taxon>Magnoliopsida</taxon>
        <taxon>eudicotyledons</taxon>
        <taxon>Gunneridae</taxon>
        <taxon>Pentapetalae</taxon>
        <taxon>asterids</taxon>
        <taxon>lamiids</taxon>
        <taxon>Lamiales</taxon>
        <taxon>Gesneriaceae</taxon>
        <taxon>Didymocarpoideae</taxon>
        <taxon>Trichosporeae</taxon>
        <taxon>Loxocarpinae</taxon>
        <taxon>Dorcoceras</taxon>
    </lineage>
</organism>
<comment type="subcellular location">
    <subcellularLocation>
        <location evidence="1">Membrane</location>
        <topology evidence="1">Multi-pass membrane protein</topology>
    </subcellularLocation>
</comment>
<evidence type="ECO:0000256" key="5">
    <source>
        <dbReference type="ARBA" id="ARBA00044504"/>
    </source>
</evidence>
<evidence type="ECO:0000256" key="8">
    <source>
        <dbReference type="SAM" id="Phobius"/>
    </source>
</evidence>